<dbReference type="InterPro" id="IPR050538">
    <property type="entry name" value="MAP_kinase_kinase_kinase"/>
</dbReference>
<dbReference type="GO" id="GO:0005524">
    <property type="term" value="F:ATP binding"/>
    <property type="evidence" value="ECO:0007669"/>
    <property type="project" value="UniProtKB-UniRule"/>
</dbReference>
<reference evidence="11" key="1">
    <citation type="journal article" date="2021" name="bioRxiv">
        <title>Whole Genome Assembly and Annotation of Northern Wild Rice, Zizania palustris L., Supports a Whole Genome Duplication in the Zizania Genus.</title>
        <authorList>
            <person name="Haas M."/>
            <person name="Kono T."/>
            <person name="Macchietto M."/>
            <person name="Millas R."/>
            <person name="McGilp L."/>
            <person name="Shao M."/>
            <person name="Duquette J."/>
            <person name="Hirsch C.N."/>
            <person name="Kimball J."/>
        </authorList>
    </citation>
    <scope>NUCLEOTIDE SEQUENCE</scope>
    <source>
        <tissue evidence="11">Fresh leaf tissue</tissue>
    </source>
</reference>
<feature type="region of interest" description="Disordered" evidence="9">
    <location>
        <begin position="59"/>
        <end position="93"/>
    </location>
</feature>
<comment type="caution">
    <text evidence="11">The sequence shown here is derived from an EMBL/GenBank/DDBJ whole genome shotgun (WGS) entry which is preliminary data.</text>
</comment>
<comment type="catalytic activity">
    <reaction evidence="7">
        <text>L-seryl-[protein] + ATP = O-phospho-L-seryl-[protein] + ADP + H(+)</text>
        <dbReference type="Rhea" id="RHEA:17989"/>
        <dbReference type="Rhea" id="RHEA-COMP:9863"/>
        <dbReference type="Rhea" id="RHEA-COMP:11604"/>
        <dbReference type="ChEBI" id="CHEBI:15378"/>
        <dbReference type="ChEBI" id="CHEBI:29999"/>
        <dbReference type="ChEBI" id="CHEBI:30616"/>
        <dbReference type="ChEBI" id="CHEBI:83421"/>
        <dbReference type="ChEBI" id="CHEBI:456216"/>
        <dbReference type="EC" id="2.7.11.25"/>
    </reaction>
</comment>
<dbReference type="EMBL" id="JAAALK010000282">
    <property type="protein sequence ID" value="KAG8081332.1"/>
    <property type="molecule type" value="Genomic_DNA"/>
</dbReference>
<dbReference type="GO" id="GO:0004709">
    <property type="term" value="F:MAP kinase kinase kinase activity"/>
    <property type="evidence" value="ECO:0007669"/>
    <property type="project" value="UniProtKB-EC"/>
</dbReference>
<evidence type="ECO:0000256" key="7">
    <source>
        <dbReference type="ARBA" id="ARBA00048329"/>
    </source>
</evidence>
<evidence type="ECO:0000256" key="8">
    <source>
        <dbReference type="PROSITE-ProRule" id="PRU10141"/>
    </source>
</evidence>
<evidence type="ECO:0000256" key="3">
    <source>
        <dbReference type="ARBA" id="ARBA00022741"/>
    </source>
</evidence>
<dbReference type="PANTHER" id="PTHR48016">
    <property type="entry name" value="MAP KINASE KINASE KINASE SSK2-RELATED-RELATED"/>
    <property type="match status" value="1"/>
</dbReference>
<evidence type="ECO:0000259" key="10">
    <source>
        <dbReference type="PROSITE" id="PS50011"/>
    </source>
</evidence>
<keyword evidence="2" id="KW-0808">Transferase</keyword>
<dbReference type="OrthoDB" id="1728630at2759"/>
<evidence type="ECO:0000313" key="12">
    <source>
        <dbReference type="Proteomes" id="UP000729402"/>
    </source>
</evidence>
<feature type="compositionally biased region" description="Low complexity" evidence="9">
    <location>
        <begin position="59"/>
        <end position="75"/>
    </location>
</feature>
<protein>
    <recommendedName>
        <fullName evidence="1">mitogen-activated protein kinase kinase kinase</fullName>
        <ecNumber evidence="1">2.7.11.25</ecNumber>
    </recommendedName>
</protein>
<keyword evidence="3 8" id="KW-0547">Nucleotide-binding</keyword>
<evidence type="ECO:0000256" key="2">
    <source>
        <dbReference type="ARBA" id="ARBA00022679"/>
    </source>
</evidence>
<feature type="domain" description="Protein kinase" evidence="10">
    <location>
        <begin position="393"/>
        <end position="450"/>
    </location>
</feature>
<dbReference type="PROSITE" id="PS00107">
    <property type="entry name" value="PROTEIN_KINASE_ATP"/>
    <property type="match status" value="1"/>
</dbReference>
<name>A0A8J5VR74_ZIZPA</name>
<feature type="compositionally biased region" description="Pro residues" evidence="9">
    <location>
        <begin position="158"/>
        <end position="167"/>
    </location>
</feature>
<gene>
    <name evidence="11" type="ORF">GUJ93_ZPchr0007g4527</name>
</gene>
<keyword evidence="12" id="KW-1185">Reference proteome</keyword>
<evidence type="ECO:0000256" key="9">
    <source>
        <dbReference type="SAM" id="MobiDB-lite"/>
    </source>
</evidence>
<dbReference type="EC" id="2.7.11.25" evidence="1"/>
<reference evidence="11" key="2">
    <citation type="submission" date="2021-02" db="EMBL/GenBank/DDBJ databases">
        <authorList>
            <person name="Kimball J.A."/>
            <person name="Haas M.W."/>
            <person name="Macchietto M."/>
            <person name="Kono T."/>
            <person name="Duquette J."/>
            <person name="Shao M."/>
        </authorList>
    </citation>
    <scope>NUCLEOTIDE SEQUENCE</scope>
    <source>
        <tissue evidence="11">Fresh leaf tissue</tissue>
    </source>
</reference>
<evidence type="ECO:0000313" key="11">
    <source>
        <dbReference type="EMBL" id="KAG8081332.1"/>
    </source>
</evidence>
<keyword evidence="5 8" id="KW-0067">ATP-binding</keyword>
<dbReference type="AlphaFoldDB" id="A0A8J5VR74"/>
<dbReference type="PANTHER" id="PTHR48016:SF1">
    <property type="entry name" value="OS07G0119000 PROTEIN"/>
    <property type="match status" value="1"/>
</dbReference>
<feature type="region of interest" description="Disordered" evidence="9">
    <location>
        <begin position="141"/>
        <end position="167"/>
    </location>
</feature>
<proteinExistence type="predicted"/>
<dbReference type="InterPro" id="IPR017441">
    <property type="entry name" value="Protein_kinase_ATP_BS"/>
</dbReference>
<evidence type="ECO:0000256" key="6">
    <source>
        <dbReference type="ARBA" id="ARBA00047559"/>
    </source>
</evidence>
<feature type="compositionally biased region" description="Basic and acidic residues" evidence="9">
    <location>
        <begin position="227"/>
        <end position="237"/>
    </location>
</feature>
<dbReference type="GO" id="GO:0005737">
    <property type="term" value="C:cytoplasm"/>
    <property type="evidence" value="ECO:0007669"/>
    <property type="project" value="TreeGrafter"/>
</dbReference>
<evidence type="ECO:0000256" key="4">
    <source>
        <dbReference type="ARBA" id="ARBA00022777"/>
    </source>
</evidence>
<comment type="catalytic activity">
    <reaction evidence="6">
        <text>L-threonyl-[protein] + ATP = O-phospho-L-threonyl-[protein] + ADP + H(+)</text>
        <dbReference type="Rhea" id="RHEA:46608"/>
        <dbReference type="Rhea" id="RHEA-COMP:11060"/>
        <dbReference type="Rhea" id="RHEA-COMP:11605"/>
        <dbReference type="ChEBI" id="CHEBI:15378"/>
        <dbReference type="ChEBI" id="CHEBI:30013"/>
        <dbReference type="ChEBI" id="CHEBI:30616"/>
        <dbReference type="ChEBI" id="CHEBI:61977"/>
        <dbReference type="ChEBI" id="CHEBI:456216"/>
        <dbReference type="EC" id="2.7.11.25"/>
    </reaction>
</comment>
<dbReference type="InterPro" id="IPR000719">
    <property type="entry name" value="Prot_kinase_dom"/>
</dbReference>
<dbReference type="PROSITE" id="PS50011">
    <property type="entry name" value="PROTEIN_KINASE_DOM"/>
    <property type="match status" value="1"/>
</dbReference>
<evidence type="ECO:0000256" key="1">
    <source>
        <dbReference type="ARBA" id="ARBA00012406"/>
    </source>
</evidence>
<feature type="compositionally biased region" description="Low complexity" evidence="9">
    <location>
        <begin position="141"/>
        <end position="157"/>
    </location>
</feature>
<organism evidence="11 12">
    <name type="scientific">Zizania palustris</name>
    <name type="common">Northern wild rice</name>
    <dbReference type="NCBI Taxonomy" id="103762"/>
    <lineage>
        <taxon>Eukaryota</taxon>
        <taxon>Viridiplantae</taxon>
        <taxon>Streptophyta</taxon>
        <taxon>Embryophyta</taxon>
        <taxon>Tracheophyta</taxon>
        <taxon>Spermatophyta</taxon>
        <taxon>Magnoliopsida</taxon>
        <taxon>Liliopsida</taxon>
        <taxon>Poales</taxon>
        <taxon>Poaceae</taxon>
        <taxon>BOP clade</taxon>
        <taxon>Oryzoideae</taxon>
        <taxon>Oryzeae</taxon>
        <taxon>Zizaniinae</taxon>
        <taxon>Zizania</taxon>
    </lineage>
</organism>
<accession>A0A8J5VR74</accession>
<keyword evidence="4" id="KW-0418">Kinase</keyword>
<dbReference type="Proteomes" id="UP000729402">
    <property type="component" value="Unassembled WGS sequence"/>
</dbReference>
<evidence type="ECO:0000256" key="5">
    <source>
        <dbReference type="ARBA" id="ARBA00022840"/>
    </source>
</evidence>
<sequence length="450" mass="48149">MWSPSPTTNSSFLLFHSAFNAINPVLTARASSSSASRSSKASVMPSWWKRSKSAFHRSGTTFASTPASSAVASTSGFQPRRRSAEAGDLLLAPPRQLTRQRKLRHVDDIDVGLSDLGLVVASSSPPSSGRVSASVAVGYPRSARTAPPPRSASSPVLHPLPLPSPSPRPMELDIVEPAEIAEGGGERATPSHMPTRVTNQMVQKLPDHGDLHLNCTKRPTSSHHRNAFREKFQDKSSTETMNFRLNIPTKSAPSSGLSSPVFSPRRLSNADFSYTTAPAQGPQAWSAPSIRSIDFMGASSPRTSTEKYVGITEQCTCSNALRSPMLMSRNTSAPPSPMHPKLFPENLISRAEGNGSVSLHPLPLPPGAISSMQAAFGNQSAPRVEMASVAGQWQKGRLLGSGTFGSVYEATNRQTGALCAMKEVNIIPDDAKSAESLKQLEQDCGRRQDE</sequence>
<feature type="binding site" evidence="8">
    <location>
        <position position="422"/>
    </location>
    <ligand>
        <name>ATP</name>
        <dbReference type="ChEBI" id="CHEBI:30616"/>
    </ligand>
</feature>
<feature type="region of interest" description="Disordered" evidence="9">
    <location>
        <begin position="217"/>
        <end position="237"/>
    </location>
</feature>